<dbReference type="InterPro" id="IPR001917">
    <property type="entry name" value="Aminotrans_II_pyridoxalP_BS"/>
</dbReference>
<dbReference type="PANTHER" id="PTHR13693">
    <property type="entry name" value="CLASS II AMINOTRANSFERASE/8-AMINO-7-OXONONANOATE SYNTHASE"/>
    <property type="match status" value="1"/>
</dbReference>
<dbReference type="Proteomes" id="UP000184171">
    <property type="component" value="Unassembled WGS sequence"/>
</dbReference>
<feature type="domain" description="Aminotransferase class I/classII large" evidence="11">
    <location>
        <begin position="37"/>
        <end position="382"/>
    </location>
</feature>
<dbReference type="FunFam" id="3.40.640.10:FF:000006">
    <property type="entry name" value="5-aminolevulinate synthase, mitochondrial"/>
    <property type="match status" value="1"/>
</dbReference>
<protein>
    <recommendedName>
        <fullName evidence="10">8-amino-7-ketopelargonate synthase</fullName>
        <ecNumber evidence="10">2.3.1.47</ecNumber>
    </recommendedName>
</protein>
<proteinExistence type="inferred from homology"/>
<dbReference type="EMBL" id="FQZT01000001">
    <property type="protein sequence ID" value="SHI45720.1"/>
    <property type="molecule type" value="Genomic_DNA"/>
</dbReference>
<evidence type="ECO:0000256" key="6">
    <source>
        <dbReference type="ARBA" id="ARBA00022756"/>
    </source>
</evidence>
<comment type="catalytic activity">
    <reaction evidence="8 10">
        <text>6-carboxyhexanoyl-[ACP] + L-alanine + H(+) = (8S)-8-amino-7-oxononanoate + holo-[ACP] + CO2</text>
        <dbReference type="Rhea" id="RHEA:42288"/>
        <dbReference type="Rhea" id="RHEA-COMP:9685"/>
        <dbReference type="Rhea" id="RHEA-COMP:9955"/>
        <dbReference type="ChEBI" id="CHEBI:15378"/>
        <dbReference type="ChEBI" id="CHEBI:16526"/>
        <dbReference type="ChEBI" id="CHEBI:57972"/>
        <dbReference type="ChEBI" id="CHEBI:64479"/>
        <dbReference type="ChEBI" id="CHEBI:78846"/>
        <dbReference type="ChEBI" id="CHEBI:149468"/>
        <dbReference type="EC" id="2.3.1.47"/>
    </reaction>
</comment>
<evidence type="ECO:0000256" key="3">
    <source>
        <dbReference type="ARBA" id="ARBA00010008"/>
    </source>
</evidence>
<evidence type="ECO:0000313" key="12">
    <source>
        <dbReference type="EMBL" id="SHI45720.1"/>
    </source>
</evidence>
<keyword evidence="5 10" id="KW-0808">Transferase</keyword>
<dbReference type="UniPathway" id="UPA00078"/>
<dbReference type="SUPFAM" id="SSF53383">
    <property type="entry name" value="PLP-dependent transferases"/>
    <property type="match status" value="1"/>
</dbReference>
<organism evidence="12 13">
    <name type="scientific">Malonomonas rubra DSM 5091</name>
    <dbReference type="NCBI Taxonomy" id="1122189"/>
    <lineage>
        <taxon>Bacteria</taxon>
        <taxon>Pseudomonadati</taxon>
        <taxon>Thermodesulfobacteriota</taxon>
        <taxon>Desulfuromonadia</taxon>
        <taxon>Desulfuromonadales</taxon>
        <taxon>Geopsychrobacteraceae</taxon>
        <taxon>Malonomonas</taxon>
    </lineage>
</organism>
<evidence type="ECO:0000256" key="9">
    <source>
        <dbReference type="PIRSR" id="PIRSR604723-51"/>
    </source>
</evidence>
<dbReference type="AlphaFoldDB" id="A0A1M6BAD8"/>
<dbReference type="InterPro" id="IPR015422">
    <property type="entry name" value="PyrdxlP-dep_Trfase_small"/>
</dbReference>
<dbReference type="InterPro" id="IPR004839">
    <property type="entry name" value="Aminotransferase_I/II_large"/>
</dbReference>
<dbReference type="GO" id="GO:0030170">
    <property type="term" value="F:pyridoxal phosphate binding"/>
    <property type="evidence" value="ECO:0007669"/>
    <property type="project" value="InterPro"/>
</dbReference>
<dbReference type="RefSeq" id="WP_072904787.1">
    <property type="nucleotide sequence ID" value="NZ_FQZT01000001.1"/>
</dbReference>
<dbReference type="InterPro" id="IPR050087">
    <property type="entry name" value="AON_synthase_class-II"/>
</dbReference>
<comment type="function">
    <text evidence="10">Catalyzes the decarboxylative condensation of pimeloyl-[acyl-carrier protein] and L-alanine to produce 8-amino-7-oxononanoate (AON), [acyl-carrier protein], and carbon dioxide.</text>
</comment>
<comment type="subunit">
    <text evidence="4 10">Homodimer.</text>
</comment>
<dbReference type="InterPro" id="IPR004723">
    <property type="entry name" value="AONS_Archaea/Proteobacteria"/>
</dbReference>
<evidence type="ECO:0000313" key="13">
    <source>
        <dbReference type="Proteomes" id="UP000184171"/>
    </source>
</evidence>
<evidence type="ECO:0000256" key="10">
    <source>
        <dbReference type="RuleBase" id="RU003693"/>
    </source>
</evidence>
<evidence type="ECO:0000256" key="5">
    <source>
        <dbReference type="ARBA" id="ARBA00022679"/>
    </source>
</evidence>
<dbReference type="GO" id="GO:0009102">
    <property type="term" value="P:biotin biosynthetic process"/>
    <property type="evidence" value="ECO:0007669"/>
    <property type="project" value="UniProtKB-UniRule"/>
</dbReference>
<gene>
    <name evidence="12" type="ORF">SAMN02745165_00098</name>
</gene>
<comment type="cofactor">
    <cofactor evidence="1 9 10">
        <name>pyridoxal 5'-phosphate</name>
        <dbReference type="ChEBI" id="CHEBI:597326"/>
    </cofactor>
</comment>
<dbReference type="PROSITE" id="PS00599">
    <property type="entry name" value="AA_TRANSFER_CLASS_2"/>
    <property type="match status" value="1"/>
</dbReference>
<dbReference type="GO" id="GO:0008710">
    <property type="term" value="F:8-amino-7-oxononanoate synthase activity"/>
    <property type="evidence" value="ECO:0007669"/>
    <property type="project" value="UniProtKB-UniRule"/>
</dbReference>
<accession>A0A1M6BAD8</accession>
<sequence length="393" mass="42144">MKQFKGHLATLAEQGMLRTLREIESAQGPRVRIDGTDHLLLCSNNYLGLANHPVLIEASCRAAKDFGAGSGASRLISGSMSLHHRLEERIAAFKSTESALVFNSGYAANNGIIQGLLGPEDTIFSDSLNHASIIDGCRLSGARTCVYPHNDVQALAELMAKEQSTRKGRWLIVTDGVFSMDGDIAPLPELVSLKERFDAWLMVDDAHGGGVLGEHGRGTAEHFNCLDKIDLQMGTFGKAFGSFGAYLAATRVVIDTLINRSRSFIFSTSLPPAVLAANLAAIDLVASEEGERRRTQLKANRELFSSILSGAGFDLCGSSTQIVPVLIGEPEPTMHAASQLFQQGIFLSGIRPPTVAPGTCRLRATLMADHTPTELRQAAQAIVHVVKRGLAGE</sequence>
<dbReference type="InterPro" id="IPR015421">
    <property type="entry name" value="PyrdxlP-dep_Trfase_major"/>
</dbReference>
<comment type="pathway">
    <text evidence="2 10">Cofactor biosynthesis; biotin biosynthesis.</text>
</comment>
<keyword evidence="13" id="KW-1185">Reference proteome</keyword>
<evidence type="ECO:0000256" key="2">
    <source>
        <dbReference type="ARBA" id="ARBA00004746"/>
    </source>
</evidence>
<dbReference type="CDD" id="cd06454">
    <property type="entry name" value="KBL_like"/>
    <property type="match status" value="1"/>
</dbReference>
<dbReference type="OrthoDB" id="9807157at2"/>
<dbReference type="Gene3D" id="3.90.1150.10">
    <property type="entry name" value="Aspartate Aminotransferase, domain 1"/>
    <property type="match status" value="1"/>
</dbReference>
<dbReference type="PANTHER" id="PTHR13693:SF100">
    <property type="entry name" value="8-AMINO-7-OXONONANOATE SYNTHASE"/>
    <property type="match status" value="1"/>
</dbReference>
<evidence type="ECO:0000256" key="8">
    <source>
        <dbReference type="ARBA" id="ARBA00047715"/>
    </source>
</evidence>
<dbReference type="Gene3D" id="3.40.640.10">
    <property type="entry name" value="Type I PLP-dependent aspartate aminotransferase-like (Major domain)"/>
    <property type="match status" value="1"/>
</dbReference>
<evidence type="ECO:0000256" key="4">
    <source>
        <dbReference type="ARBA" id="ARBA00011738"/>
    </source>
</evidence>
<evidence type="ECO:0000256" key="1">
    <source>
        <dbReference type="ARBA" id="ARBA00001933"/>
    </source>
</evidence>
<dbReference type="NCBIfam" id="TIGR00858">
    <property type="entry name" value="bioF"/>
    <property type="match status" value="1"/>
</dbReference>
<feature type="modified residue" description="N6-(pyridoxal phosphate)lysine" evidence="9">
    <location>
        <position position="238"/>
    </location>
</feature>
<keyword evidence="6" id="KW-0093">Biotin biosynthesis</keyword>
<reference evidence="12 13" key="1">
    <citation type="submission" date="2016-11" db="EMBL/GenBank/DDBJ databases">
        <authorList>
            <person name="Jaros S."/>
            <person name="Januszkiewicz K."/>
            <person name="Wedrychowicz H."/>
        </authorList>
    </citation>
    <scope>NUCLEOTIDE SEQUENCE [LARGE SCALE GENOMIC DNA]</scope>
    <source>
        <strain evidence="12 13">DSM 5091</strain>
    </source>
</reference>
<evidence type="ECO:0000256" key="7">
    <source>
        <dbReference type="ARBA" id="ARBA00022898"/>
    </source>
</evidence>
<name>A0A1M6BAD8_MALRU</name>
<dbReference type="Pfam" id="PF00155">
    <property type="entry name" value="Aminotran_1_2"/>
    <property type="match status" value="1"/>
</dbReference>
<comment type="similarity">
    <text evidence="3 10">Belongs to the class-II pyridoxal-phosphate-dependent aminotransferase family. BioF subfamily.</text>
</comment>
<evidence type="ECO:0000259" key="11">
    <source>
        <dbReference type="Pfam" id="PF00155"/>
    </source>
</evidence>
<dbReference type="STRING" id="1122189.SAMN02745165_00098"/>
<dbReference type="InterPro" id="IPR015424">
    <property type="entry name" value="PyrdxlP-dep_Trfase"/>
</dbReference>
<keyword evidence="7 9" id="KW-0663">Pyridoxal phosphate</keyword>
<dbReference type="EC" id="2.3.1.47" evidence="10"/>